<evidence type="ECO:0000313" key="1">
    <source>
        <dbReference type="EMBL" id="CAC5383976.1"/>
    </source>
</evidence>
<dbReference type="OrthoDB" id="10381009at2759"/>
<name>A0A6J8BK09_MYTCO</name>
<organism evidence="1 2">
    <name type="scientific">Mytilus coruscus</name>
    <name type="common">Sea mussel</name>
    <dbReference type="NCBI Taxonomy" id="42192"/>
    <lineage>
        <taxon>Eukaryota</taxon>
        <taxon>Metazoa</taxon>
        <taxon>Spiralia</taxon>
        <taxon>Lophotrochozoa</taxon>
        <taxon>Mollusca</taxon>
        <taxon>Bivalvia</taxon>
        <taxon>Autobranchia</taxon>
        <taxon>Pteriomorphia</taxon>
        <taxon>Mytilida</taxon>
        <taxon>Mytiloidea</taxon>
        <taxon>Mytilidae</taxon>
        <taxon>Mytilinae</taxon>
        <taxon>Mytilus</taxon>
    </lineage>
</organism>
<accession>A0A6J8BK09</accession>
<evidence type="ECO:0000313" key="2">
    <source>
        <dbReference type="Proteomes" id="UP000507470"/>
    </source>
</evidence>
<sequence length="272" mass="31753">MDCVYFSDIDSITSIAKRTIDVFATITESLEVNFQSKTSDFPRQQIKRTMKEMMTYRQNMEFPELDKLFYLLSEMALVVVESQNQTASSKRSVMEKVHNKIVKLVSSSNSIRPIPTFYELLPHIDNFDCRLAAESIIEKLSSKYQLSSPIDEEFHTANGFKSKLPDMQYVNYKPDIQITKKQSYELTKEQRNNNNVSYQENHFICLSNTYVKAKDLSEKTNECFVNIKEGMIVKLKVATDESEVAFGWYKTNPWNKKKWGFFCKYAENMKLT</sequence>
<proteinExistence type="predicted"/>
<gene>
    <name evidence="1" type="ORF">MCOR_19664</name>
</gene>
<dbReference type="Proteomes" id="UP000507470">
    <property type="component" value="Unassembled WGS sequence"/>
</dbReference>
<keyword evidence="2" id="KW-1185">Reference proteome</keyword>
<dbReference type="EMBL" id="CACVKT020003461">
    <property type="protein sequence ID" value="CAC5383976.1"/>
    <property type="molecule type" value="Genomic_DNA"/>
</dbReference>
<reference evidence="1 2" key="1">
    <citation type="submission" date="2020-06" db="EMBL/GenBank/DDBJ databases">
        <authorList>
            <person name="Li R."/>
            <person name="Bekaert M."/>
        </authorList>
    </citation>
    <scope>NUCLEOTIDE SEQUENCE [LARGE SCALE GENOMIC DNA]</scope>
    <source>
        <strain evidence="2">wild</strain>
    </source>
</reference>
<protein>
    <submittedName>
        <fullName evidence="1">Uncharacterized protein</fullName>
    </submittedName>
</protein>
<dbReference type="AlphaFoldDB" id="A0A6J8BK09"/>